<dbReference type="InParanoid" id="A0A165HNB6"/>
<feature type="region of interest" description="Disordered" evidence="3">
    <location>
        <begin position="95"/>
        <end position="124"/>
    </location>
</feature>
<keyword evidence="6" id="KW-1185">Reference proteome</keyword>
<accession>A0A165HNB6</accession>
<dbReference type="Gene3D" id="2.60.40.1970">
    <property type="entry name" value="YEATS domain"/>
    <property type="match status" value="1"/>
</dbReference>
<evidence type="ECO:0000256" key="2">
    <source>
        <dbReference type="PROSITE-ProRule" id="PRU00376"/>
    </source>
</evidence>
<dbReference type="InterPro" id="IPR055129">
    <property type="entry name" value="YEATS_dom"/>
</dbReference>
<sequence length="926" mass="102312">MYQQLVLEEVDLELGLRERLYETVHSRLTWALILQETLEKGLKGATSEEAPFQEAALDALHAIEHPCSILFDRETKLPDRPIPLPVTPADYAVPEATSVSSHSTPRIGSTRLRGLPRAPPPPSKKLLFLRNATTSPPEIAKLVCSDCLRSDFSNLQGLLNHCRLRHHREFGSHDECIQRCAVLVPDEERDWVVANGTELGGISLPSLRRLFEIAVGAGEHISFSNLHHHPSRENNNEANAVIHSKKKETPVPTSTEVTRTLGHHMDTPALAPFLGRAPKRRIIHVYDDLNEVIDIVGETEESIGGGKNRAWRMHYNHRNVARPAIDEVNPLTEVEKKTEPQENSLMSGAANTCSLSNAASSRFHVNARVKIADYSLWLHPDRRVKSHPDHTHRWRLAVSAPSYSLHISTFLAKLTITCLTDPPPSTLIKPIVVTEPPFVVTRTTDKPFLACINLTWIGAMNPPMDVEHWVDIDPIHLGNPVLGDEQVFDVELDKTTPLLPVREDARKVTWRDEQSGMDKHDKSTEEHTNTDPEYILTLRALLPQVPIMTKDWKGRHHEQSVSMLVPGAAQFRNIVPGRRKAIEMSRARALRHAYEKHVASLPDTDNLIPLTAVEVYRWMEDENIFPRAALEKAAATASSSQDELAQHLDEYCPFCGLIQPLHPAVVKDDGGDNVKPAEIFSFTRGSSNWAVCTTFNAPTPRLPLLVLNHLMGKISDAGPAEPLSYELHPTIYSVPYPSTQGPGVAMSSSDLPAFVDPALVYAIRNVSAMWRLKHFAAASQLFSDSANDLSGRTGVNRPRQELLDDLAPYALLAAVTRSMVKLLVHDGVSAFRRDEAALRALGPDDRPAKRRAQTTPAIRRLLTPSHIARGLELNAGRGLVGSAALLSLALLGATGVDTGSGVIPSARAILGSNVTVKMEEGDHMRC</sequence>
<name>A0A165HNB6_9APHY</name>
<feature type="compositionally biased region" description="Polar residues" evidence="3">
    <location>
        <begin position="97"/>
        <end position="107"/>
    </location>
</feature>
<dbReference type="STRING" id="1314785.A0A165HNB6"/>
<evidence type="ECO:0000256" key="1">
    <source>
        <dbReference type="ARBA" id="ARBA00023242"/>
    </source>
</evidence>
<evidence type="ECO:0000259" key="4">
    <source>
        <dbReference type="PROSITE" id="PS51037"/>
    </source>
</evidence>
<dbReference type="InterPro" id="IPR055127">
    <property type="entry name" value="YEATS2_3HBD"/>
</dbReference>
<dbReference type="InterPro" id="IPR038704">
    <property type="entry name" value="YEAST_sf"/>
</dbReference>
<dbReference type="GO" id="GO:0005634">
    <property type="term" value="C:nucleus"/>
    <property type="evidence" value="ECO:0007669"/>
    <property type="project" value="UniProtKB-SubCell"/>
</dbReference>
<dbReference type="PROSITE" id="PS51037">
    <property type="entry name" value="YEATS"/>
    <property type="match status" value="1"/>
</dbReference>
<evidence type="ECO:0000256" key="3">
    <source>
        <dbReference type="SAM" id="MobiDB-lite"/>
    </source>
</evidence>
<evidence type="ECO:0000313" key="5">
    <source>
        <dbReference type="EMBL" id="KZT11963.1"/>
    </source>
</evidence>
<dbReference type="RefSeq" id="XP_040769611.1">
    <property type="nucleotide sequence ID" value="XM_040901401.1"/>
</dbReference>
<proteinExistence type="predicted"/>
<dbReference type="Pfam" id="PF22951">
    <property type="entry name" value="3HBD"/>
    <property type="match status" value="1"/>
</dbReference>
<comment type="subcellular location">
    <subcellularLocation>
        <location evidence="2">Nucleus</location>
    </subcellularLocation>
</comment>
<dbReference type="InterPro" id="IPR058706">
    <property type="entry name" value="zf-C2H2_AHC1-like"/>
</dbReference>
<organism evidence="5 6">
    <name type="scientific">Laetiporus sulphureus 93-53</name>
    <dbReference type="NCBI Taxonomy" id="1314785"/>
    <lineage>
        <taxon>Eukaryota</taxon>
        <taxon>Fungi</taxon>
        <taxon>Dikarya</taxon>
        <taxon>Basidiomycota</taxon>
        <taxon>Agaricomycotina</taxon>
        <taxon>Agaricomycetes</taxon>
        <taxon>Polyporales</taxon>
        <taxon>Laetiporus</taxon>
    </lineage>
</organism>
<dbReference type="AlphaFoldDB" id="A0A165HNB6"/>
<feature type="domain" description="YEATS" evidence="4">
    <location>
        <begin position="359"/>
        <end position="502"/>
    </location>
</feature>
<evidence type="ECO:0000313" key="6">
    <source>
        <dbReference type="Proteomes" id="UP000076871"/>
    </source>
</evidence>
<gene>
    <name evidence="5" type="ORF">LAESUDRAFT_160608</name>
</gene>
<protein>
    <recommendedName>
        <fullName evidence="4">YEATS domain-containing protein</fullName>
    </recommendedName>
</protein>
<keyword evidence="1 2" id="KW-0539">Nucleus</keyword>
<feature type="region of interest" description="Disordered" evidence="3">
    <location>
        <begin position="509"/>
        <end position="530"/>
    </location>
</feature>
<dbReference type="EMBL" id="KV427606">
    <property type="protein sequence ID" value="KZT11963.1"/>
    <property type="molecule type" value="Genomic_DNA"/>
</dbReference>
<dbReference type="Pfam" id="PF25909">
    <property type="entry name" value="zf-C2H2_AHC1"/>
    <property type="match status" value="1"/>
</dbReference>
<reference evidence="5 6" key="1">
    <citation type="journal article" date="2016" name="Mol. Biol. Evol.">
        <title>Comparative Genomics of Early-Diverging Mushroom-Forming Fungi Provides Insights into the Origins of Lignocellulose Decay Capabilities.</title>
        <authorList>
            <person name="Nagy L.G."/>
            <person name="Riley R."/>
            <person name="Tritt A."/>
            <person name="Adam C."/>
            <person name="Daum C."/>
            <person name="Floudas D."/>
            <person name="Sun H."/>
            <person name="Yadav J.S."/>
            <person name="Pangilinan J."/>
            <person name="Larsson K.H."/>
            <person name="Matsuura K."/>
            <person name="Barry K."/>
            <person name="Labutti K."/>
            <person name="Kuo R."/>
            <person name="Ohm R.A."/>
            <person name="Bhattacharya S.S."/>
            <person name="Shirouzu T."/>
            <person name="Yoshinaga Y."/>
            <person name="Martin F.M."/>
            <person name="Grigoriev I.V."/>
            <person name="Hibbett D.S."/>
        </authorList>
    </citation>
    <scope>NUCLEOTIDE SEQUENCE [LARGE SCALE GENOMIC DNA]</scope>
    <source>
        <strain evidence="5 6">93-53</strain>
    </source>
</reference>
<dbReference type="Proteomes" id="UP000076871">
    <property type="component" value="Unassembled WGS sequence"/>
</dbReference>
<dbReference type="GeneID" id="63818433"/>
<dbReference type="OrthoDB" id="1741717at2759"/>